<feature type="region of interest" description="Disordered" evidence="1">
    <location>
        <begin position="116"/>
        <end position="181"/>
    </location>
</feature>
<dbReference type="GeneID" id="18817769"/>
<name>F8NK08_SERL9</name>
<feature type="compositionally biased region" description="Basic and acidic residues" evidence="1">
    <location>
        <begin position="116"/>
        <end position="125"/>
    </location>
</feature>
<proteinExistence type="predicted"/>
<dbReference type="RefSeq" id="XP_007314519.1">
    <property type="nucleotide sequence ID" value="XM_007314457.1"/>
</dbReference>
<protein>
    <submittedName>
        <fullName evidence="2">Uncharacterized protein</fullName>
    </submittedName>
</protein>
<accession>F8NK08</accession>
<organism>
    <name type="scientific">Serpula lacrymans var. lacrymans (strain S7.9)</name>
    <name type="common">Dry rot fungus</name>
    <dbReference type="NCBI Taxonomy" id="578457"/>
    <lineage>
        <taxon>Eukaryota</taxon>
        <taxon>Fungi</taxon>
        <taxon>Dikarya</taxon>
        <taxon>Basidiomycota</taxon>
        <taxon>Agaricomycotina</taxon>
        <taxon>Agaricomycetes</taxon>
        <taxon>Agaricomycetidae</taxon>
        <taxon>Boletales</taxon>
        <taxon>Coniophorineae</taxon>
        <taxon>Serpulaceae</taxon>
        <taxon>Serpula</taxon>
    </lineage>
</organism>
<feature type="compositionally biased region" description="Low complexity" evidence="1">
    <location>
        <begin position="260"/>
        <end position="280"/>
    </location>
</feature>
<evidence type="ECO:0000256" key="1">
    <source>
        <dbReference type="SAM" id="MobiDB-lite"/>
    </source>
</evidence>
<feature type="compositionally biased region" description="Basic and acidic residues" evidence="1">
    <location>
        <begin position="135"/>
        <end position="159"/>
    </location>
</feature>
<dbReference type="KEGG" id="sla:SERLADRAFT_458711"/>
<dbReference type="HOGENOM" id="CLU_360625_0_0_1"/>
<feature type="region of interest" description="Disordered" evidence="1">
    <location>
        <begin position="307"/>
        <end position="326"/>
    </location>
</feature>
<dbReference type="OrthoDB" id="2504266at2759"/>
<feature type="region of interest" description="Disordered" evidence="1">
    <location>
        <begin position="232"/>
        <end position="282"/>
    </location>
</feature>
<evidence type="ECO:0000313" key="2">
    <source>
        <dbReference type="EMBL" id="EGO28320.1"/>
    </source>
</evidence>
<feature type="compositionally biased region" description="Basic and acidic residues" evidence="1">
    <location>
        <begin position="70"/>
        <end position="85"/>
    </location>
</feature>
<feature type="compositionally biased region" description="Low complexity" evidence="1">
    <location>
        <begin position="307"/>
        <end position="319"/>
    </location>
</feature>
<feature type="region of interest" description="Disordered" evidence="1">
    <location>
        <begin position="608"/>
        <end position="627"/>
    </location>
</feature>
<gene>
    <name evidence="2" type="ORF">SERLADRAFT_458711</name>
</gene>
<dbReference type="Proteomes" id="UP000008064">
    <property type="component" value="Unassembled WGS sequence"/>
</dbReference>
<sequence>MKVVVDSNEEWRRCIESSTRCSRDHRHDKHDIPGLDLLKQGPPSLSRDTDIVDSFLERRPERRRNIRSVPDGDHDGHDAFRRDIDCGGASGVTENRRWKDDGKRDERNVIRRERQLCGRERDSEQRSGNGHVRKVNYDHSLDKCHDRPGKHNSGRDKIGDGLIDDETFGRGNYGRERNVEKQPAWMDSSVTSVIGASGPADISDEIQSNQPPVTEKPLDEIQLFRLMMKQEEEKTNSENLKAATPVGAVRTSENERSARGSLSSGAQASHSDSSHISLTSGVPPRTTDFFLDSWKDGSRALSSIVSPSASSVISSGASSNAKVPENLARDESTISRFFPNPLSSENLHSRISYNQRPEDVRDRDADACYPHDHLRSESAVFDFRLSHQLDPQDPAQEIHIQHSLSRPSQDSATALPYDNLSRPLQVPVFDGIGSCEWDLRAEESVGDMKIGLSSDIASFGQRDFSSSPGLAVAKGSRFAKFFDSKGRLKDRLSPVAREQDGWAPLEYVAAGNAHASADENAEGMLATLTRSTQAHSAITEYASDATNNLQRFLNDQHATDNDRTFVPSRNQNGRMVVVESRRDEHVANSPRQFLPLSSYDHIYSSPAPPLGGQSGRCSRSGFQPGPLRNNYTHSPNHGSTKYFVPLAVPGGRSPHLVTESTGFPGMHSGVAPGYPRNTQYTNDIFPQPELYFTSGGVNPSTRISQSGVQHVQASLLNGTNAASDLVHGSPQSAQVVFSQQVNQAQVPMYGMRQHQRLPPHIIPTHLSYQGSSNQSSQDLMALLMGRPSRTDT</sequence>
<dbReference type="EMBL" id="GL945430">
    <property type="protein sequence ID" value="EGO28320.1"/>
    <property type="molecule type" value="Genomic_DNA"/>
</dbReference>
<feature type="region of interest" description="Disordered" evidence="1">
    <location>
        <begin position="62"/>
        <end position="86"/>
    </location>
</feature>
<reference evidence="2" key="1">
    <citation type="submission" date="2011-04" db="EMBL/GenBank/DDBJ databases">
        <title>Evolution of plant cell wall degrading machinery underlies the functional diversity of forest fungi.</title>
        <authorList>
            <consortium name="US DOE Joint Genome Institute (JGI-PGF)"/>
            <person name="Eastwood D.C."/>
            <person name="Floudas D."/>
            <person name="Binder M."/>
            <person name="Majcherczyk A."/>
            <person name="Schneider P."/>
            <person name="Aerts A."/>
            <person name="Asiegbu F.O."/>
            <person name="Baker S.E."/>
            <person name="Barry K."/>
            <person name="Bendiksby M."/>
            <person name="Blumentritt M."/>
            <person name="Coutinho P.M."/>
            <person name="Cullen D."/>
            <person name="Cullen D."/>
            <person name="Gathman A."/>
            <person name="Goodell B."/>
            <person name="Henrissat B."/>
            <person name="Ihrmark K."/>
            <person name="Kauserud H."/>
            <person name="Kohler A."/>
            <person name="LaButti K."/>
            <person name="Lapidus A."/>
            <person name="Lavin J.L."/>
            <person name="Lee Y.-H."/>
            <person name="Lindquist E."/>
            <person name="Lilly W."/>
            <person name="Lucas S."/>
            <person name="Morin E."/>
            <person name="Murat C."/>
            <person name="Oguiza J.A."/>
            <person name="Park J."/>
            <person name="Pisabarro A.G."/>
            <person name="Riley R."/>
            <person name="Rosling A."/>
            <person name="Salamov A."/>
            <person name="Schmidt O."/>
            <person name="Schmutz J."/>
            <person name="Skrede I."/>
            <person name="Stenlid J."/>
            <person name="Wiebenga A."/>
            <person name="Xie X."/>
            <person name="Kues U."/>
            <person name="Hibbett D.S."/>
            <person name="Hoffmeister D."/>
            <person name="Hogberg N."/>
            <person name="Martin F."/>
            <person name="Grigoriev I.V."/>
            <person name="Watkinson S.C."/>
        </authorList>
    </citation>
    <scope>NUCLEOTIDE SEQUENCE</scope>
    <source>
        <strain evidence="2">S7.9</strain>
    </source>
</reference>
<dbReference type="AlphaFoldDB" id="F8NK08"/>